<dbReference type="NCBIfam" id="TIGR00963">
    <property type="entry name" value="secA"/>
    <property type="match status" value="1"/>
</dbReference>
<dbReference type="PROSITE" id="PS51196">
    <property type="entry name" value="SECA_MOTOR_DEAD"/>
    <property type="match status" value="1"/>
</dbReference>
<dbReference type="EC" id="7.4.2.8" evidence="12"/>
<evidence type="ECO:0000313" key="18">
    <source>
        <dbReference type="Proteomes" id="UP000003821"/>
    </source>
</evidence>
<dbReference type="Pfam" id="PF07516">
    <property type="entry name" value="SecA_SW"/>
    <property type="match status" value="1"/>
</dbReference>
<evidence type="ECO:0000256" key="3">
    <source>
        <dbReference type="ARBA" id="ARBA00022448"/>
    </source>
</evidence>
<evidence type="ECO:0000256" key="4">
    <source>
        <dbReference type="ARBA" id="ARBA00022475"/>
    </source>
</evidence>
<dbReference type="GO" id="GO:0006605">
    <property type="term" value="P:protein targeting"/>
    <property type="evidence" value="ECO:0007669"/>
    <property type="project" value="UniProtKB-UniRule"/>
</dbReference>
<dbReference type="HAMAP" id="MF_01382">
    <property type="entry name" value="SecA"/>
    <property type="match status" value="1"/>
</dbReference>
<dbReference type="GO" id="GO:0005829">
    <property type="term" value="C:cytosol"/>
    <property type="evidence" value="ECO:0007669"/>
    <property type="project" value="TreeGrafter"/>
</dbReference>
<comment type="caution">
    <text evidence="17">The sequence shown here is derived from an EMBL/GenBank/DDBJ whole genome shotgun (WGS) entry which is preliminary data.</text>
</comment>
<accession>C7HV12</accession>
<proteinExistence type="inferred from homology"/>
<dbReference type="FunFam" id="3.40.50.300:FF:000113">
    <property type="entry name" value="Preprotein translocase subunit SecA"/>
    <property type="match status" value="1"/>
</dbReference>
<keyword evidence="10 12" id="KW-0811">Translocation</keyword>
<evidence type="ECO:0000256" key="11">
    <source>
        <dbReference type="ARBA" id="ARBA00023136"/>
    </source>
</evidence>
<dbReference type="SMART" id="SM00957">
    <property type="entry name" value="SecA_DEAD"/>
    <property type="match status" value="1"/>
</dbReference>
<dbReference type="PANTHER" id="PTHR30612">
    <property type="entry name" value="SECA INNER MEMBRANE COMPONENT OF SEC PROTEIN SECRETION SYSTEM"/>
    <property type="match status" value="1"/>
</dbReference>
<dbReference type="GO" id="GO:0031522">
    <property type="term" value="C:cell envelope Sec protein transport complex"/>
    <property type="evidence" value="ECO:0007669"/>
    <property type="project" value="UniProtKB-ARBA"/>
</dbReference>
<evidence type="ECO:0000256" key="14">
    <source>
        <dbReference type="SAM" id="MobiDB-lite"/>
    </source>
</evidence>
<keyword evidence="9 12" id="KW-1278">Translocase</keyword>
<dbReference type="InterPro" id="IPR027417">
    <property type="entry name" value="P-loop_NTPase"/>
</dbReference>
<evidence type="ECO:0000313" key="17">
    <source>
        <dbReference type="EMBL" id="EEU12461.1"/>
    </source>
</evidence>
<dbReference type="AlphaFoldDB" id="C7HV12"/>
<protein>
    <recommendedName>
        <fullName evidence="12 13">Protein translocase subunit SecA</fullName>
        <ecNumber evidence="12">7.4.2.8</ecNumber>
    </recommendedName>
</protein>
<dbReference type="PRINTS" id="PR00906">
    <property type="entry name" value="SECA"/>
</dbReference>
<dbReference type="Pfam" id="PF21090">
    <property type="entry name" value="P-loop_SecA"/>
    <property type="match status" value="1"/>
</dbReference>
<comment type="function">
    <text evidence="12">Part of the Sec protein translocase complex. Interacts with the SecYEG preprotein conducting channel. Has a central role in coupling the hydrolysis of ATP to the transfer of proteins into and across the cell membrane, serving as an ATP-driven molecular motor driving the stepwise translocation of polypeptide chains across the membrane.</text>
</comment>
<evidence type="ECO:0000256" key="1">
    <source>
        <dbReference type="ARBA" id="ARBA00004170"/>
    </source>
</evidence>
<dbReference type="PANTHER" id="PTHR30612:SF0">
    <property type="entry name" value="CHLOROPLAST PROTEIN-TRANSPORTING ATPASE"/>
    <property type="match status" value="1"/>
</dbReference>
<gene>
    <name evidence="12 17" type="primary">secA</name>
    <name evidence="17" type="ORF">HMPREF0078_1069</name>
</gene>
<evidence type="ECO:0000256" key="2">
    <source>
        <dbReference type="ARBA" id="ARBA00007650"/>
    </source>
</evidence>
<evidence type="ECO:0000256" key="9">
    <source>
        <dbReference type="ARBA" id="ARBA00022967"/>
    </source>
</evidence>
<dbReference type="Gene3D" id="3.90.1440.10">
    <property type="entry name" value="SecA, preprotein cross-linking domain"/>
    <property type="match status" value="1"/>
</dbReference>
<keyword evidence="8 12" id="KW-0653">Protein transport</keyword>
<name>C7HV12_9FIRM</name>
<dbReference type="CDD" id="cd18803">
    <property type="entry name" value="SF2_C_secA"/>
    <property type="match status" value="1"/>
</dbReference>
<keyword evidence="4 12" id="KW-1003">Cell membrane</keyword>
<dbReference type="GO" id="GO:0008564">
    <property type="term" value="F:protein-exporting ATPase activity"/>
    <property type="evidence" value="ECO:0007669"/>
    <property type="project" value="UniProtKB-EC"/>
</dbReference>
<dbReference type="EMBL" id="ACXU01000015">
    <property type="protein sequence ID" value="EEU12461.1"/>
    <property type="molecule type" value="Genomic_DNA"/>
</dbReference>
<dbReference type="InterPro" id="IPR011116">
    <property type="entry name" value="SecA_Wing/Scaffold"/>
</dbReference>
<keyword evidence="5 12" id="KW-0963">Cytoplasm</keyword>
<dbReference type="InterPro" id="IPR044722">
    <property type="entry name" value="SecA_SF2_C"/>
</dbReference>
<keyword evidence="18" id="KW-1185">Reference proteome</keyword>
<dbReference type="CDD" id="cd17928">
    <property type="entry name" value="DEXDc_SecA"/>
    <property type="match status" value="1"/>
</dbReference>
<dbReference type="InterPro" id="IPR011115">
    <property type="entry name" value="SecA_DEAD"/>
</dbReference>
<keyword evidence="11 12" id="KW-0472">Membrane</keyword>
<comment type="subcellular location">
    <subcellularLocation>
        <location evidence="12">Cell membrane</location>
        <topology evidence="12">Peripheral membrane protein</topology>
        <orientation evidence="12">Cytoplasmic side</orientation>
    </subcellularLocation>
    <subcellularLocation>
        <location evidence="12">Cytoplasm</location>
    </subcellularLocation>
    <subcellularLocation>
        <location evidence="1">Membrane</location>
        <topology evidence="1">Peripheral membrane protein</topology>
    </subcellularLocation>
    <text evidence="12">Distribution is 50-50.</text>
</comment>
<keyword evidence="3 12" id="KW-0813">Transport</keyword>
<dbReference type="InterPro" id="IPR036670">
    <property type="entry name" value="SecA_X-link_sf"/>
</dbReference>
<evidence type="ECO:0000256" key="7">
    <source>
        <dbReference type="ARBA" id="ARBA00022840"/>
    </source>
</evidence>
<dbReference type="Gene3D" id="1.10.3060.10">
    <property type="entry name" value="Helical scaffold and wing domains of SecA"/>
    <property type="match status" value="1"/>
</dbReference>
<dbReference type="InterPro" id="IPR020937">
    <property type="entry name" value="SecA_CS"/>
</dbReference>
<keyword evidence="7 12" id="KW-0067">ATP-binding</keyword>
<dbReference type="SMART" id="SM00958">
    <property type="entry name" value="SecA_PP_bind"/>
    <property type="match status" value="1"/>
</dbReference>
<feature type="domain" description="Helicase ATP-binding" evidence="15">
    <location>
        <begin position="104"/>
        <end position="262"/>
    </location>
</feature>
<dbReference type="SUPFAM" id="SSF81767">
    <property type="entry name" value="Pre-protein crosslinking domain of SecA"/>
    <property type="match status" value="1"/>
</dbReference>
<dbReference type="InterPro" id="IPR000185">
    <property type="entry name" value="SecA"/>
</dbReference>
<evidence type="ECO:0000256" key="8">
    <source>
        <dbReference type="ARBA" id="ARBA00022927"/>
    </source>
</evidence>
<dbReference type="GO" id="GO:0005524">
    <property type="term" value="F:ATP binding"/>
    <property type="evidence" value="ECO:0007669"/>
    <property type="project" value="UniProtKB-UniRule"/>
</dbReference>
<dbReference type="GO" id="GO:0065002">
    <property type="term" value="P:intracellular protein transmembrane transport"/>
    <property type="evidence" value="ECO:0007669"/>
    <property type="project" value="UniProtKB-UniRule"/>
</dbReference>
<feature type="region of interest" description="Disordered" evidence="14">
    <location>
        <begin position="884"/>
        <end position="922"/>
    </location>
</feature>
<dbReference type="Proteomes" id="UP000003821">
    <property type="component" value="Unassembled WGS sequence"/>
</dbReference>
<evidence type="ECO:0000256" key="6">
    <source>
        <dbReference type="ARBA" id="ARBA00022741"/>
    </source>
</evidence>
<dbReference type="FunFam" id="3.90.1440.10:FF:000002">
    <property type="entry name" value="Protein translocase subunit SecA"/>
    <property type="match status" value="1"/>
</dbReference>
<evidence type="ECO:0000259" key="16">
    <source>
        <dbReference type="PROSITE" id="PS51196"/>
    </source>
</evidence>
<feature type="binding site" evidence="12">
    <location>
        <position position="102"/>
    </location>
    <ligand>
        <name>ATP</name>
        <dbReference type="ChEBI" id="CHEBI:30616"/>
    </ligand>
</feature>
<dbReference type="PROSITE" id="PS01312">
    <property type="entry name" value="SECA"/>
    <property type="match status" value="1"/>
</dbReference>
<comment type="catalytic activity">
    <reaction evidence="12">
        <text>ATP + H2O + cellular proteinSide 1 = ADP + phosphate + cellular proteinSide 2.</text>
        <dbReference type="EC" id="7.4.2.8"/>
    </reaction>
</comment>
<comment type="subunit">
    <text evidence="12">Monomer and homodimer. Part of the essential Sec protein translocation apparatus which comprises SecA, SecYEG and auxiliary proteins SecDF. Other proteins may also be involved.</text>
</comment>
<dbReference type="FunFam" id="3.40.50.300:FF:000334">
    <property type="entry name" value="Protein translocase subunit SecA"/>
    <property type="match status" value="1"/>
</dbReference>
<dbReference type="SUPFAM" id="SSF81886">
    <property type="entry name" value="Helical scaffold and wing domains of SecA"/>
    <property type="match status" value="1"/>
</dbReference>
<dbReference type="eggNOG" id="COG0653">
    <property type="taxonomic scope" value="Bacteria"/>
</dbReference>
<dbReference type="InterPro" id="IPR014001">
    <property type="entry name" value="Helicase_ATP-bd"/>
</dbReference>
<dbReference type="GO" id="GO:0005886">
    <property type="term" value="C:plasma membrane"/>
    <property type="evidence" value="ECO:0007669"/>
    <property type="project" value="UniProtKB-SubCell"/>
</dbReference>
<dbReference type="HOGENOM" id="CLU_005314_3_0_9"/>
<feature type="compositionally biased region" description="Acidic residues" evidence="14">
    <location>
        <begin position="890"/>
        <end position="899"/>
    </location>
</feature>
<dbReference type="GO" id="GO:0017038">
    <property type="term" value="P:protein import"/>
    <property type="evidence" value="ECO:0007669"/>
    <property type="project" value="InterPro"/>
</dbReference>
<feature type="domain" description="SecA family profile" evidence="16">
    <location>
        <begin position="18"/>
        <end position="665"/>
    </location>
</feature>
<evidence type="ECO:0000256" key="10">
    <source>
        <dbReference type="ARBA" id="ARBA00023010"/>
    </source>
</evidence>
<evidence type="ECO:0000256" key="13">
    <source>
        <dbReference type="RuleBase" id="RU003874"/>
    </source>
</evidence>
<keyword evidence="6 12" id="KW-0547">Nucleotide-binding</keyword>
<evidence type="ECO:0000259" key="15">
    <source>
        <dbReference type="PROSITE" id="PS51192"/>
    </source>
</evidence>
<dbReference type="NCBIfam" id="NF009538">
    <property type="entry name" value="PRK12904.1"/>
    <property type="match status" value="1"/>
</dbReference>
<dbReference type="InterPro" id="IPR011130">
    <property type="entry name" value="SecA_preprotein_X-link_dom"/>
</dbReference>
<dbReference type="Pfam" id="PF07517">
    <property type="entry name" value="SecA_DEAD"/>
    <property type="match status" value="1"/>
</dbReference>
<comment type="similarity">
    <text evidence="2 12 13">Belongs to the SecA family.</text>
</comment>
<evidence type="ECO:0000256" key="12">
    <source>
        <dbReference type="HAMAP-Rule" id="MF_01382"/>
    </source>
</evidence>
<sequence length="922" mass="106051">MPKAYKKGRIYRELEVKDLALLNIFKSFSQKEIDNNQKLVDKILALDEDMQKLTDKQLQDKTNEFKERLNKGESLDDLLVEAFATVREASDRVLGMKHYPVQLLGGIVLHNGQIAEMKTGEGKTLVETLPAYLNALDGKGVHIVTVNDYLAKRDQEWMGKVYSFLGLTVGCIIYGLTNSERQKNYNCDITYGTNNQFGFDYLRDNMVIYKDNMVQRGLHYAIVDEVDSILIDEARTPLIISGEGDESTDTYVKADEFIKGLEGRILDPNEDLDQDPFDREFVVEKVDFLVDEKRKSSNLTEQGTAKAEKFFGIENLSDPEHLELAHYINNALKANTTMTRDIDYVVNNGEVMIVDEFTGRIMQGRRYSDGLHQAIEAKEGVEVQSESKTLATITFQNYFRMYDKLSGMTGTAKTEEEEFSEIYNLDVVEIPTNKPIQRVDDVDYVYINENGKYNAIIEEIKRVHATGQPILVGTISIENSEKLSNALKKEKIKHVVLNAKNHEREADIVAQAGRLNSVTIATNMAGRGTDIMLGGNADHMAKQRLKREGISEELLEQVDSFQETDNQEILEARKKYKHYKSLVKPGIDEEAKKVREVGGLYIIGSERHESRRIDNQLRGRSGRQGDPGKSRFFISLKDDLIRLNVGEQISKFVENYNYPEDEPIVSKMVTRSIEKAQTRVEANNFATRKRVLQYDDVMNKQRTIIYNERKQVLYGENMRDSILGMIKDSISQSVYSFTNPQVKPENWEMVALLNHLKSIAIPVELLKFENINDFTQEKLIDYIYQTSLEKYENKEKQFGEENMREVERVVLLRVIDTKWMEHIDSMDQMRKEIGVRAMGNDDPVRAYTNTGFDMYEEMTNAIQEETVRLMMGVEIRQNIERKQVLKPDEEGFENPENPEEATNRAERRRLKREAKKGHIKGN</sequence>
<dbReference type="Pfam" id="PF01043">
    <property type="entry name" value="SecA_PP_bind"/>
    <property type="match status" value="1"/>
</dbReference>
<dbReference type="Gene3D" id="3.40.50.300">
    <property type="entry name" value="P-loop containing nucleotide triphosphate hydrolases"/>
    <property type="match status" value="2"/>
</dbReference>
<evidence type="ECO:0000256" key="5">
    <source>
        <dbReference type="ARBA" id="ARBA00022490"/>
    </source>
</evidence>
<feature type="compositionally biased region" description="Basic residues" evidence="14">
    <location>
        <begin position="906"/>
        <end position="922"/>
    </location>
</feature>
<feature type="binding site" evidence="12">
    <location>
        <position position="530"/>
    </location>
    <ligand>
        <name>ATP</name>
        <dbReference type="ChEBI" id="CHEBI:30616"/>
    </ligand>
</feature>
<dbReference type="PROSITE" id="PS51192">
    <property type="entry name" value="HELICASE_ATP_BIND_1"/>
    <property type="match status" value="1"/>
</dbReference>
<feature type="binding site" evidence="12">
    <location>
        <begin position="120"/>
        <end position="124"/>
    </location>
    <ligand>
        <name>ATP</name>
        <dbReference type="ChEBI" id="CHEBI:30616"/>
    </ligand>
</feature>
<reference evidence="17 18" key="1">
    <citation type="submission" date="2009-08" db="EMBL/GenBank/DDBJ databases">
        <authorList>
            <person name="Muzny D."/>
            <person name="Qin X."/>
            <person name="Deng J."/>
            <person name="Jiang H."/>
            <person name="Liu Y."/>
            <person name="Qu J."/>
            <person name="Song X.-Z."/>
            <person name="Zhang L."/>
            <person name="Thornton R."/>
            <person name="Coyle M."/>
            <person name="Francisco L."/>
            <person name="Jackson L."/>
            <person name="Javaid M."/>
            <person name="Korchina V."/>
            <person name="Kovar C."/>
            <person name="Mata R."/>
            <person name="Mathew T."/>
            <person name="Ngo R."/>
            <person name="Nguyen L."/>
            <person name="Nguyen N."/>
            <person name="Okwuonu G."/>
            <person name="Ongeri F."/>
            <person name="Pham C."/>
            <person name="Simmons D."/>
            <person name="Wilczek-Boney K."/>
            <person name="Hale W."/>
            <person name="Jakkamsetti A."/>
            <person name="Pham P."/>
            <person name="Ruth R."/>
            <person name="San Lucas F."/>
            <person name="Warren J."/>
            <person name="Zhang J."/>
            <person name="Zhao Z."/>
            <person name="Zhou C."/>
            <person name="Zhu D."/>
            <person name="Lee S."/>
            <person name="Bess C."/>
            <person name="Blankenburg K."/>
            <person name="Forbes L."/>
            <person name="Fu Q."/>
            <person name="Gubbala S."/>
            <person name="Hirani K."/>
            <person name="Jayaseelan J.C."/>
            <person name="Lara F."/>
            <person name="Munidasa M."/>
            <person name="Palculict T."/>
            <person name="Patil S."/>
            <person name="Pu L.-L."/>
            <person name="Saada N."/>
            <person name="Tang L."/>
            <person name="Weissenberger G."/>
            <person name="Zhu Y."/>
            <person name="Hemphill L."/>
            <person name="Shang Y."/>
            <person name="Youmans B."/>
            <person name="Ayvaz T."/>
            <person name="Ross M."/>
            <person name="Santibanez J."/>
            <person name="Aqrawi P."/>
            <person name="Gross S."/>
            <person name="Joshi V."/>
            <person name="Fowler G."/>
            <person name="Nazareth L."/>
            <person name="Reid J."/>
            <person name="Worley K."/>
            <person name="Petrosino J."/>
            <person name="Highlander S."/>
            <person name="Gibbs R."/>
            <person name="Gibbs R."/>
        </authorList>
    </citation>
    <scope>NUCLEOTIDE SEQUENCE [LARGE SCALE GENOMIC DNA]</scope>
    <source>
        <strain evidence="17 18">ATCC 51170</strain>
    </source>
</reference>
<dbReference type="InterPro" id="IPR014018">
    <property type="entry name" value="SecA_motor_DEAD"/>
</dbReference>
<organism evidence="17 18">
    <name type="scientific">Anaerococcus vaginalis ATCC 51170</name>
    <dbReference type="NCBI Taxonomy" id="655811"/>
    <lineage>
        <taxon>Bacteria</taxon>
        <taxon>Bacillati</taxon>
        <taxon>Bacillota</taxon>
        <taxon>Tissierellia</taxon>
        <taxon>Tissierellales</taxon>
        <taxon>Peptoniphilaceae</taxon>
        <taxon>Anaerococcus</taxon>
    </lineage>
</organism>
<dbReference type="InterPro" id="IPR036266">
    <property type="entry name" value="SecA_Wing/Scaffold_sf"/>
</dbReference>
<dbReference type="SUPFAM" id="SSF52540">
    <property type="entry name" value="P-loop containing nucleoside triphosphate hydrolases"/>
    <property type="match status" value="2"/>
</dbReference>
<dbReference type="GO" id="GO:0043952">
    <property type="term" value="P:protein transport by the Sec complex"/>
    <property type="evidence" value="ECO:0007669"/>
    <property type="project" value="TreeGrafter"/>
</dbReference>